<dbReference type="Proteomes" id="UP000218334">
    <property type="component" value="Unassembled WGS sequence"/>
</dbReference>
<keyword evidence="2" id="KW-1185">Reference proteome</keyword>
<protein>
    <submittedName>
        <fullName evidence="1">Uncharacterized protein</fullName>
    </submittedName>
</protein>
<proteinExistence type="predicted"/>
<gene>
    <name evidence="1" type="ORF">ARMSODRAFT_964434</name>
</gene>
<reference evidence="2" key="1">
    <citation type="journal article" date="2017" name="Nat. Ecol. Evol.">
        <title>Genome expansion and lineage-specific genetic innovations in the forest pathogenic fungi Armillaria.</title>
        <authorList>
            <person name="Sipos G."/>
            <person name="Prasanna A.N."/>
            <person name="Walter M.C."/>
            <person name="O'Connor E."/>
            <person name="Balint B."/>
            <person name="Krizsan K."/>
            <person name="Kiss B."/>
            <person name="Hess J."/>
            <person name="Varga T."/>
            <person name="Slot J."/>
            <person name="Riley R."/>
            <person name="Boka B."/>
            <person name="Rigling D."/>
            <person name="Barry K."/>
            <person name="Lee J."/>
            <person name="Mihaltcheva S."/>
            <person name="LaButti K."/>
            <person name="Lipzen A."/>
            <person name="Waldron R."/>
            <person name="Moloney N.M."/>
            <person name="Sperisen C."/>
            <person name="Kredics L."/>
            <person name="Vagvoelgyi C."/>
            <person name="Patrignani A."/>
            <person name="Fitzpatrick D."/>
            <person name="Nagy I."/>
            <person name="Doyle S."/>
            <person name="Anderson J.B."/>
            <person name="Grigoriev I.V."/>
            <person name="Gueldener U."/>
            <person name="Muensterkoetter M."/>
            <person name="Nagy L.G."/>
        </authorList>
    </citation>
    <scope>NUCLEOTIDE SEQUENCE [LARGE SCALE GENOMIC DNA]</scope>
    <source>
        <strain evidence="2">28-4</strain>
    </source>
</reference>
<evidence type="ECO:0000313" key="1">
    <source>
        <dbReference type="EMBL" id="PBK62055.1"/>
    </source>
</evidence>
<evidence type="ECO:0000313" key="2">
    <source>
        <dbReference type="Proteomes" id="UP000218334"/>
    </source>
</evidence>
<dbReference type="AlphaFoldDB" id="A0A2H3ATL2"/>
<accession>A0A2H3ATL2</accession>
<name>A0A2H3ATL2_9AGAR</name>
<organism evidence="1 2">
    <name type="scientific">Armillaria solidipes</name>
    <dbReference type="NCBI Taxonomy" id="1076256"/>
    <lineage>
        <taxon>Eukaryota</taxon>
        <taxon>Fungi</taxon>
        <taxon>Dikarya</taxon>
        <taxon>Basidiomycota</taxon>
        <taxon>Agaricomycotina</taxon>
        <taxon>Agaricomycetes</taxon>
        <taxon>Agaricomycetidae</taxon>
        <taxon>Agaricales</taxon>
        <taxon>Marasmiineae</taxon>
        <taxon>Physalacriaceae</taxon>
        <taxon>Armillaria</taxon>
    </lineage>
</organism>
<sequence length="91" mass="10259">MPVFIRQIGTPVSLPPPVCPLNLIFKWVGERTEEKVPLEIEGEAGEEFLGAIVPHFKSLRVLVVRIPGTAQLKPEKEVLDEMFPLLKSRTR</sequence>
<dbReference type="EMBL" id="KZ293470">
    <property type="protein sequence ID" value="PBK62055.1"/>
    <property type="molecule type" value="Genomic_DNA"/>
</dbReference>